<keyword evidence="1" id="KW-0732">Signal</keyword>
<proteinExistence type="predicted"/>
<gene>
    <name evidence="2" type="ORF">HPBE_LOCUS20955</name>
</gene>
<evidence type="ECO:0000313" key="2">
    <source>
        <dbReference type="EMBL" id="VDP22619.1"/>
    </source>
</evidence>
<sequence>MVAMSAPWCHWKLLAVRAKLITDIRMQATGPCDRTDLCHITWCMTVQVSRDSATASAGADAHSQSPASVKRDEVVLQSSRRLRGVIGRGFKAVLCESPRTTSGVGIIVSERFRDPIVSVERFDDRLMKIVVAAKERLYHFFSAYAPQTGCSDQAKD</sequence>
<accession>A0A3P8FGF3</accession>
<protein>
    <submittedName>
        <fullName evidence="2 4">Uncharacterized protein</fullName>
    </submittedName>
</protein>
<dbReference type="EMBL" id="UZAH01032573">
    <property type="protein sequence ID" value="VDP22619.1"/>
    <property type="molecule type" value="Genomic_DNA"/>
</dbReference>
<dbReference type="WBParaSite" id="HPBE_0002095601-mRNA-1">
    <property type="protein sequence ID" value="HPBE_0002095601-mRNA-1"/>
    <property type="gene ID" value="HPBE_0002095601"/>
</dbReference>
<organism evidence="3 4">
    <name type="scientific">Heligmosomoides polygyrus</name>
    <name type="common">Parasitic roundworm</name>
    <dbReference type="NCBI Taxonomy" id="6339"/>
    <lineage>
        <taxon>Eukaryota</taxon>
        <taxon>Metazoa</taxon>
        <taxon>Ecdysozoa</taxon>
        <taxon>Nematoda</taxon>
        <taxon>Chromadorea</taxon>
        <taxon>Rhabditida</taxon>
        <taxon>Rhabditina</taxon>
        <taxon>Rhabditomorpha</taxon>
        <taxon>Strongyloidea</taxon>
        <taxon>Heligmosomidae</taxon>
        <taxon>Heligmosomoides</taxon>
    </lineage>
</organism>
<keyword evidence="3" id="KW-1185">Reference proteome</keyword>
<dbReference type="Proteomes" id="UP000050761">
    <property type="component" value="Unassembled WGS sequence"/>
</dbReference>
<evidence type="ECO:0000313" key="4">
    <source>
        <dbReference type="WBParaSite" id="HPBE_0002095601-mRNA-1"/>
    </source>
</evidence>
<reference evidence="2 3" key="1">
    <citation type="submission" date="2018-11" db="EMBL/GenBank/DDBJ databases">
        <authorList>
            <consortium name="Pathogen Informatics"/>
        </authorList>
    </citation>
    <scope>NUCLEOTIDE SEQUENCE [LARGE SCALE GENOMIC DNA]</scope>
</reference>
<accession>A0A183GF09</accession>
<name>A0A183GF09_HELPZ</name>
<dbReference type="OrthoDB" id="409898at2759"/>
<feature type="signal peptide" evidence="1">
    <location>
        <begin position="1"/>
        <end position="18"/>
    </location>
</feature>
<dbReference type="AlphaFoldDB" id="A0A183GF09"/>
<reference evidence="4" key="2">
    <citation type="submission" date="2019-09" db="UniProtKB">
        <authorList>
            <consortium name="WormBaseParasite"/>
        </authorList>
    </citation>
    <scope>IDENTIFICATION</scope>
</reference>
<evidence type="ECO:0000256" key="1">
    <source>
        <dbReference type="SAM" id="SignalP"/>
    </source>
</evidence>
<evidence type="ECO:0000313" key="3">
    <source>
        <dbReference type="Proteomes" id="UP000050761"/>
    </source>
</evidence>
<feature type="chain" id="PRO_5044552022" evidence="1">
    <location>
        <begin position="19"/>
        <end position="156"/>
    </location>
</feature>